<comment type="similarity">
    <text evidence="1">Belongs to the ATP-dependent AMP-binding enzyme family.</text>
</comment>
<dbReference type="Pfam" id="PF23562">
    <property type="entry name" value="AMP-binding_C_3"/>
    <property type="match status" value="1"/>
</dbReference>
<dbReference type="PROSITE" id="PS00455">
    <property type="entry name" value="AMP_BINDING"/>
    <property type="match status" value="1"/>
</dbReference>
<gene>
    <name evidence="7" type="ORF">F0L68_26040</name>
</gene>
<dbReference type="EMBL" id="VUOB01000050">
    <property type="protein sequence ID" value="KAA2256719.1"/>
    <property type="molecule type" value="Genomic_DNA"/>
</dbReference>
<accession>A0A5B2X105</accession>
<dbReference type="InterPro" id="IPR000873">
    <property type="entry name" value="AMP-dep_synth/lig_dom"/>
</dbReference>
<protein>
    <recommendedName>
        <fullName evidence="5">Acyl-CoA synthetase</fullName>
    </recommendedName>
</protein>
<keyword evidence="3" id="KW-0276">Fatty acid metabolism</keyword>
<dbReference type="OrthoDB" id="9803968at2"/>
<comment type="caution">
    <text evidence="7">The sequence shown here is derived from an EMBL/GenBank/DDBJ whole genome shotgun (WGS) entry which is preliminary data.</text>
</comment>
<keyword evidence="4" id="KW-0443">Lipid metabolism</keyword>
<dbReference type="InterPro" id="IPR020845">
    <property type="entry name" value="AMP-binding_CS"/>
</dbReference>
<evidence type="ECO:0000256" key="3">
    <source>
        <dbReference type="ARBA" id="ARBA00022832"/>
    </source>
</evidence>
<proteinExistence type="inferred from homology"/>
<dbReference type="Proteomes" id="UP000323454">
    <property type="component" value="Unassembled WGS sequence"/>
</dbReference>
<organism evidence="7 8">
    <name type="scientific">Solihabitans fulvus</name>
    <dbReference type="NCBI Taxonomy" id="1892852"/>
    <lineage>
        <taxon>Bacteria</taxon>
        <taxon>Bacillati</taxon>
        <taxon>Actinomycetota</taxon>
        <taxon>Actinomycetes</taxon>
        <taxon>Pseudonocardiales</taxon>
        <taxon>Pseudonocardiaceae</taxon>
        <taxon>Solihabitans</taxon>
    </lineage>
</organism>
<dbReference type="InterPro" id="IPR042099">
    <property type="entry name" value="ANL_N_sf"/>
</dbReference>
<evidence type="ECO:0000256" key="2">
    <source>
        <dbReference type="ARBA" id="ARBA00022598"/>
    </source>
</evidence>
<reference evidence="7 8" key="1">
    <citation type="submission" date="2019-09" db="EMBL/GenBank/DDBJ databases">
        <title>Goodfellowia gen. nov., a new genus of the Pseudonocardineae related to Actinoalloteichus, containing Goodfellowia coeruleoviolacea gen. nov., comb. nov. gen. nov., comb. nov.</title>
        <authorList>
            <person name="Labeda D."/>
        </authorList>
    </citation>
    <scope>NUCLEOTIDE SEQUENCE [LARGE SCALE GENOMIC DNA]</scope>
    <source>
        <strain evidence="7 8">AN110305</strain>
    </source>
</reference>
<dbReference type="Pfam" id="PF00501">
    <property type="entry name" value="AMP-binding"/>
    <property type="match status" value="1"/>
</dbReference>
<dbReference type="AlphaFoldDB" id="A0A5B2X105"/>
<evidence type="ECO:0000313" key="8">
    <source>
        <dbReference type="Proteomes" id="UP000323454"/>
    </source>
</evidence>
<evidence type="ECO:0000313" key="7">
    <source>
        <dbReference type="EMBL" id="KAA2256719.1"/>
    </source>
</evidence>
<evidence type="ECO:0000256" key="4">
    <source>
        <dbReference type="ARBA" id="ARBA00023098"/>
    </source>
</evidence>
<dbReference type="PANTHER" id="PTHR43272:SF32">
    <property type="entry name" value="AMP-DEPENDENT SYNTHETASE_LIGASE DOMAIN-CONTAINING PROTEIN"/>
    <property type="match status" value="1"/>
</dbReference>
<dbReference type="GO" id="GO:0004467">
    <property type="term" value="F:long-chain fatty acid-CoA ligase activity"/>
    <property type="evidence" value="ECO:0007669"/>
    <property type="project" value="TreeGrafter"/>
</dbReference>
<reference evidence="7 8" key="2">
    <citation type="submission" date="2019-09" db="EMBL/GenBank/DDBJ databases">
        <authorList>
            <person name="Jin C."/>
        </authorList>
    </citation>
    <scope>NUCLEOTIDE SEQUENCE [LARGE SCALE GENOMIC DNA]</scope>
    <source>
        <strain evidence="7 8">AN110305</strain>
    </source>
</reference>
<name>A0A5B2X105_9PSEU</name>
<evidence type="ECO:0000256" key="5">
    <source>
        <dbReference type="ARBA" id="ARBA00032875"/>
    </source>
</evidence>
<dbReference type="SUPFAM" id="SSF56801">
    <property type="entry name" value="Acetyl-CoA synthetase-like"/>
    <property type="match status" value="1"/>
</dbReference>
<evidence type="ECO:0000259" key="6">
    <source>
        <dbReference type="Pfam" id="PF00501"/>
    </source>
</evidence>
<dbReference type="Gene3D" id="3.40.50.12780">
    <property type="entry name" value="N-terminal domain of ligase-like"/>
    <property type="match status" value="1"/>
</dbReference>
<feature type="domain" description="AMP-dependent synthetase/ligase" evidence="6">
    <location>
        <begin position="12"/>
        <end position="413"/>
    </location>
</feature>
<dbReference type="GO" id="GO:0016020">
    <property type="term" value="C:membrane"/>
    <property type="evidence" value="ECO:0007669"/>
    <property type="project" value="TreeGrafter"/>
</dbReference>
<keyword evidence="2 7" id="KW-0436">Ligase</keyword>
<dbReference type="PANTHER" id="PTHR43272">
    <property type="entry name" value="LONG-CHAIN-FATTY-ACID--COA LIGASE"/>
    <property type="match status" value="1"/>
</dbReference>
<evidence type="ECO:0000256" key="1">
    <source>
        <dbReference type="ARBA" id="ARBA00006432"/>
    </source>
</evidence>
<keyword evidence="8" id="KW-1185">Reference proteome</keyword>
<dbReference type="RefSeq" id="WP_149852442.1">
    <property type="nucleotide sequence ID" value="NZ_VUOB01000050.1"/>
</dbReference>
<dbReference type="CDD" id="cd05907">
    <property type="entry name" value="VL_LC_FACS_like"/>
    <property type="match status" value="1"/>
</dbReference>
<sequence>MLDSETLATFAEAAARRHGEAIAVRTSRPGRWPRLSYAELAEVVRRVAGGLLALGVEQGERVAILAETRPEWTVVDLAVAAVGAVSVPVYPTNSPEECRWVLTDSGAGVLVCEDAAQAAKVAPLRPGLPRLRHVLTMTSAGLGGLLDRAGTVPAAELDRRAAGVRPADLATIIYTSGTTGDPKGCLITHANWAASLRALDAVVPVTAGATVYLYLPLAHMLARVVQLDTLRRGAVLHLFGGDIRSVVPELAQVRPQFLPSVPRLFEKVHARVLTVLEQASAADRAEFRAALALGRAVRSALDRGETVAPQRMREFAEVDGKWLQLVRAAFGGRLEQALTGAAPIAPEVLEFFHACGVPVNEGYGMTETTAVLTLNRAGARRFGTVGRPVDGVRIRIAPDGEVLAKGDNIFGGYHRNAAATAEALADGWLRTGDLGEVDGDGYLRITGRKKDLIITAAGKNLSPANIENDLRQCRWIANAVLHGDRRPYPVALITLDAEEIVGWARERGLPADVEELAAHPVVRRLIQDETDRVNARYARPERIRRFALLGNDFTVASGELTPSLKVRRAVVDARYRDVLDALYAD</sequence>